<reference evidence="2" key="1">
    <citation type="submission" date="2019-12" db="EMBL/GenBank/DDBJ databases">
        <title>Genome sequencing and annotation of Brassica cretica.</title>
        <authorList>
            <person name="Studholme D.J."/>
            <person name="Sarris P."/>
        </authorList>
    </citation>
    <scope>NUCLEOTIDE SEQUENCE</scope>
    <source>
        <strain evidence="2">PFS-109/04</strain>
        <tissue evidence="2">Leaf</tissue>
    </source>
</reference>
<evidence type="ECO:0000313" key="3">
    <source>
        <dbReference type="Proteomes" id="UP000712600"/>
    </source>
</evidence>
<sequence length="131" mass="14750">MLGVSKEASWIRRYRDRIDMVKLICLKPGNGRLSCSVESYMVEFMELCGVTEKGGDEDDSILGNGGPPRSGASTYKAWRRKKEAKLSQKPKKEKTRGTPQDLETEASKRLKGSQEGSAAEQRARRRQERSI</sequence>
<accession>A0A8S9QW65</accession>
<comment type="caution">
    <text evidence="2">The sequence shown here is derived from an EMBL/GenBank/DDBJ whole genome shotgun (WGS) entry which is preliminary data.</text>
</comment>
<dbReference type="EMBL" id="QGKX02000996">
    <property type="protein sequence ID" value="KAF3554500.1"/>
    <property type="molecule type" value="Genomic_DNA"/>
</dbReference>
<gene>
    <name evidence="2" type="ORF">F2Q69_00014163</name>
</gene>
<evidence type="ECO:0000256" key="1">
    <source>
        <dbReference type="SAM" id="MobiDB-lite"/>
    </source>
</evidence>
<protein>
    <submittedName>
        <fullName evidence="2">Uncharacterized protein</fullName>
    </submittedName>
</protein>
<dbReference type="Proteomes" id="UP000712600">
    <property type="component" value="Unassembled WGS sequence"/>
</dbReference>
<name>A0A8S9QW65_BRACR</name>
<organism evidence="2 3">
    <name type="scientific">Brassica cretica</name>
    <name type="common">Mustard</name>
    <dbReference type="NCBI Taxonomy" id="69181"/>
    <lineage>
        <taxon>Eukaryota</taxon>
        <taxon>Viridiplantae</taxon>
        <taxon>Streptophyta</taxon>
        <taxon>Embryophyta</taxon>
        <taxon>Tracheophyta</taxon>
        <taxon>Spermatophyta</taxon>
        <taxon>Magnoliopsida</taxon>
        <taxon>eudicotyledons</taxon>
        <taxon>Gunneridae</taxon>
        <taxon>Pentapetalae</taxon>
        <taxon>rosids</taxon>
        <taxon>malvids</taxon>
        <taxon>Brassicales</taxon>
        <taxon>Brassicaceae</taxon>
        <taxon>Brassiceae</taxon>
        <taxon>Brassica</taxon>
    </lineage>
</organism>
<feature type="compositionally biased region" description="Basic residues" evidence="1">
    <location>
        <begin position="77"/>
        <end position="94"/>
    </location>
</feature>
<feature type="region of interest" description="Disordered" evidence="1">
    <location>
        <begin position="54"/>
        <end position="131"/>
    </location>
</feature>
<proteinExistence type="predicted"/>
<dbReference type="AlphaFoldDB" id="A0A8S9QW65"/>
<evidence type="ECO:0000313" key="2">
    <source>
        <dbReference type="EMBL" id="KAF3554500.1"/>
    </source>
</evidence>